<protein>
    <submittedName>
        <fullName evidence="2">Uncharacterized protein</fullName>
    </submittedName>
</protein>
<dbReference type="EMBL" id="CYKH01001919">
    <property type="protein sequence ID" value="CUG91405.1"/>
    <property type="molecule type" value="Genomic_DNA"/>
</dbReference>
<dbReference type="VEuPathDB" id="TriTrypDB:BSAL_31900"/>
<sequence length="426" mass="46602">MSQQLPPNDGMSADEMWDYLAQLCLLFVFPEEHECGLAATLSRSKNRSWTSGQPFSRVSVYAKYGPGVRVEDGESTMDHTTNSQRLLSQVRLKSGGQGKLLQPHELKQLVDEEKRSFLCEVYNGGDGVTTPIAGAGFHAVSAKNNSHKPFSSRYASEESRMSRTSLRSMDPSRPIDDPNAASVLSLRSTEGSQRKSAAGSIPEAARHVVAPNTGATALHSSVYGELMNRRNPLCYEADQISKDELRAVLANGRFPSKEKDGKPLRWSTLADAMSTCLLQERQRRINALKCSVPSLSTIRQDPRVTNRQSVYFYSRTHPKVRSIRRYDNPQDVLVALHRYAYQVSDVNVAPAVAAAGAGANVVEVVVGRGKPSAAQLTNNVKCLRTDFVADPLRPGWNATSCMTGTHGPGSSKIVQARRQAPCVEGQ</sequence>
<proteinExistence type="predicted"/>
<organism evidence="2 3">
    <name type="scientific">Bodo saltans</name>
    <name type="common">Flagellated protozoan</name>
    <dbReference type="NCBI Taxonomy" id="75058"/>
    <lineage>
        <taxon>Eukaryota</taxon>
        <taxon>Discoba</taxon>
        <taxon>Euglenozoa</taxon>
        <taxon>Kinetoplastea</taxon>
        <taxon>Metakinetoplastina</taxon>
        <taxon>Eubodonida</taxon>
        <taxon>Bodonidae</taxon>
        <taxon>Bodo</taxon>
    </lineage>
</organism>
<keyword evidence="3" id="KW-1185">Reference proteome</keyword>
<evidence type="ECO:0000313" key="3">
    <source>
        <dbReference type="Proteomes" id="UP000051952"/>
    </source>
</evidence>
<feature type="region of interest" description="Disordered" evidence="1">
    <location>
        <begin position="142"/>
        <end position="181"/>
    </location>
</feature>
<gene>
    <name evidence="2" type="ORF">BSAL_31900</name>
</gene>
<accession>A0A0S4JIW9</accession>
<evidence type="ECO:0000256" key="1">
    <source>
        <dbReference type="SAM" id="MobiDB-lite"/>
    </source>
</evidence>
<dbReference type="AlphaFoldDB" id="A0A0S4JIW9"/>
<dbReference type="Proteomes" id="UP000051952">
    <property type="component" value="Unassembled WGS sequence"/>
</dbReference>
<evidence type="ECO:0000313" key="2">
    <source>
        <dbReference type="EMBL" id="CUG91405.1"/>
    </source>
</evidence>
<feature type="region of interest" description="Disordered" evidence="1">
    <location>
        <begin position="403"/>
        <end position="426"/>
    </location>
</feature>
<reference evidence="3" key="1">
    <citation type="submission" date="2015-09" db="EMBL/GenBank/DDBJ databases">
        <authorList>
            <consortium name="Pathogen Informatics"/>
        </authorList>
    </citation>
    <scope>NUCLEOTIDE SEQUENCE [LARGE SCALE GENOMIC DNA]</scope>
    <source>
        <strain evidence="3">Lake Konstanz</strain>
    </source>
</reference>
<name>A0A0S4JIW9_BODSA</name>